<dbReference type="PROSITE" id="PS51318">
    <property type="entry name" value="TAT"/>
    <property type="match status" value="1"/>
</dbReference>
<evidence type="ECO:0000256" key="2">
    <source>
        <dbReference type="SAM" id="Phobius"/>
    </source>
</evidence>
<dbReference type="RefSeq" id="WP_162655544.1">
    <property type="nucleotide sequence ID" value="NZ_JBFAUJ010000007.1"/>
</dbReference>
<dbReference type="Proteomes" id="UP001553148">
    <property type="component" value="Unassembled WGS sequence"/>
</dbReference>
<keyword evidence="2" id="KW-0472">Membrane</keyword>
<feature type="signal peptide" evidence="3">
    <location>
        <begin position="1"/>
        <end position="33"/>
    </location>
</feature>
<keyword evidence="5" id="KW-1185">Reference proteome</keyword>
<comment type="caution">
    <text evidence="4">The sequence shown here is derived from an EMBL/GenBank/DDBJ whole genome shotgun (WGS) entry which is preliminary data.</text>
</comment>
<sequence>MSSGLSRHRIVLRAAVATAALAGALLTPAVAFAEGTGTTSATTSGTAAHCTVTQTIDASYGGWKVDLTNSLDAGPSAVLKDDQGKAVATVDRAHPEDLTNGMKIKDADTTTPVFLDRSQGDPAPWRETPFPALPKDCGKTEPEPEPTPTPKPTTGTDKPKPPPVLEPGTGPITVIGKCTVLQTIPSRFGGWTVDLTNSLDAGPKAVLKTDEGKVIASVDRAHPEDQEHGLWIKRADTTTPVFLDNNQGGDSPWRETPFPALPKDCVNTGTGTTKPADTATTATTTTTTTTQTKTVPVGGVAAGVEGGGTGIDTPLLAGGAATAAVGVLGLGYAVRRRRSSSRI</sequence>
<dbReference type="InterPro" id="IPR006311">
    <property type="entry name" value="TAT_signal"/>
</dbReference>
<feature type="chain" id="PRO_5045650749" evidence="3">
    <location>
        <begin position="34"/>
        <end position="343"/>
    </location>
</feature>
<feature type="transmembrane region" description="Helical" evidence="2">
    <location>
        <begin position="315"/>
        <end position="334"/>
    </location>
</feature>
<accession>A0ABV3KS07</accession>
<feature type="region of interest" description="Disordered" evidence="1">
    <location>
        <begin position="109"/>
        <end position="171"/>
    </location>
</feature>
<evidence type="ECO:0000256" key="3">
    <source>
        <dbReference type="SAM" id="SignalP"/>
    </source>
</evidence>
<evidence type="ECO:0000313" key="4">
    <source>
        <dbReference type="EMBL" id="MEV8461640.1"/>
    </source>
</evidence>
<dbReference type="EMBL" id="JBFAUJ010000007">
    <property type="protein sequence ID" value="MEV8461640.1"/>
    <property type="molecule type" value="Genomic_DNA"/>
</dbReference>
<protein>
    <submittedName>
        <fullName evidence="4">Uncharacterized protein</fullName>
    </submittedName>
</protein>
<keyword evidence="2" id="KW-1133">Transmembrane helix</keyword>
<keyword evidence="3" id="KW-0732">Signal</keyword>
<proteinExistence type="predicted"/>
<keyword evidence="2" id="KW-0812">Transmembrane</keyword>
<reference evidence="4 5" key="1">
    <citation type="submission" date="2024-06" db="EMBL/GenBank/DDBJ databases">
        <title>The Natural Products Discovery Center: Release of the First 8490 Sequenced Strains for Exploring Actinobacteria Biosynthetic Diversity.</title>
        <authorList>
            <person name="Kalkreuter E."/>
            <person name="Kautsar S.A."/>
            <person name="Yang D."/>
            <person name="Bader C.D."/>
            <person name="Teijaro C.N."/>
            <person name="Fluegel L."/>
            <person name="Davis C.M."/>
            <person name="Simpson J.R."/>
            <person name="Lauterbach L."/>
            <person name="Steele A.D."/>
            <person name="Gui C."/>
            <person name="Meng S."/>
            <person name="Li G."/>
            <person name="Viehrig K."/>
            <person name="Ye F."/>
            <person name="Su P."/>
            <person name="Kiefer A.F."/>
            <person name="Nichols A."/>
            <person name="Cepeda A.J."/>
            <person name="Yan W."/>
            <person name="Fan B."/>
            <person name="Jiang Y."/>
            <person name="Adhikari A."/>
            <person name="Zheng C.-J."/>
            <person name="Schuster L."/>
            <person name="Cowan T.M."/>
            <person name="Smanski M.J."/>
            <person name="Chevrette M.G."/>
            <person name="De Carvalho L.P.S."/>
            <person name="Shen B."/>
        </authorList>
    </citation>
    <scope>NUCLEOTIDE SEQUENCE [LARGE SCALE GENOMIC DNA]</scope>
    <source>
        <strain evidence="4 5">NPDC052360</strain>
    </source>
</reference>
<gene>
    <name evidence="4" type="ORF">AB0470_19045</name>
</gene>
<evidence type="ECO:0000256" key="1">
    <source>
        <dbReference type="SAM" id="MobiDB-lite"/>
    </source>
</evidence>
<name>A0ABV3KS07_STRGS</name>
<evidence type="ECO:0000313" key="5">
    <source>
        <dbReference type="Proteomes" id="UP001553148"/>
    </source>
</evidence>
<organism evidence="4 5">
    <name type="scientific">Streptomyces griseosporeus</name>
    <dbReference type="NCBI Taxonomy" id="1910"/>
    <lineage>
        <taxon>Bacteria</taxon>
        <taxon>Bacillati</taxon>
        <taxon>Actinomycetota</taxon>
        <taxon>Actinomycetes</taxon>
        <taxon>Kitasatosporales</taxon>
        <taxon>Streptomycetaceae</taxon>
        <taxon>Streptomyces</taxon>
    </lineage>
</organism>